<evidence type="ECO:0000256" key="9">
    <source>
        <dbReference type="RuleBase" id="RU362097"/>
    </source>
</evidence>
<protein>
    <submittedName>
        <fullName evidence="10">Efflux transporter outer membrane subunit</fullName>
    </submittedName>
</protein>
<evidence type="ECO:0000313" key="11">
    <source>
        <dbReference type="Proteomes" id="UP000484255"/>
    </source>
</evidence>
<keyword evidence="6 9" id="KW-0472">Membrane</keyword>
<proteinExistence type="inferred from homology"/>
<evidence type="ECO:0000256" key="3">
    <source>
        <dbReference type="ARBA" id="ARBA00022452"/>
    </source>
</evidence>
<gene>
    <name evidence="10" type="ORF">G3A44_19335</name>
</gene>
<sequence length="473" mass="48966">MPPAWLLPGAVLALLAGCAQPGPSHTPLALTTPAQVGLAPEDAGQAAPAPLAATLLPPTPEAAGLGDAALTALMREALAGQPSLAAARARLARAQAAAGLSQASHGPQVQLSVDATRQHYTANGMIPPPVAGNTYNSGTVQVGASWAPDFFGQHAAELAAAVGQARAAEAEQVAAAQLLLAQMARAEVNLARLLAQQDLLARSATLRQQALALVRQRHNAGLDTQADVAQAEVALKDLATQQAALAEQVAAVRLQLASLAGQPARVMDDHAPRLSALRLAPLPAQLPADLLGRRPDLVAARWRVEAATQDVKGARAQFYPNLNLTAFIGLNALGLDQVLQGDSRQWGVSPALRLPLFDGGRLRAQLGGRQAEADAAIAQYNGQVLEAVREARDALVSLLALEQQQVQAQGVAESLGRAQDLAGQRQAAGLGGRLPVLQAELQALAQQRLLLDLQARKLDAGVLLHRALGGGWS</sequence>
<dbReference type="InterPro" id="IPR010131">
    <property type="entry name" value="MdtP/NodT-like"/>
</dbReference>
<dbReference type="GO" id="GO:0005886">
    <property type="term" value="C:plasma membrane"/>
    <property type="evidence" value="ECO:0007669"/>
    <property type="project" value="UniProtKB-SubCell"/>
</dbReference>
<evidence type="ECO:0000256" key="4">
    <source>
        <dbReference type="ARBA" id="ARBA00022692"/>
    </source>
</evidence>
<evidence type="ECO:0000256" key="1">
    <source>
        <dbReference type="ARBA" id="ARBA00004370"/>
    </source>
</evidence>
<comment type="subcellular location">
    <subcellularLocation>
        <location evidence="9">Cell membrane</location>
        <topology evidence="9">Lipid-anchor</topology>
    </subcellularLocation>
    <subcellularLocation>
        <location evidence="1">Membrane</location>
    </subcellularLocation>
</comment>
<evidence type="ECO:0000256" key="5">
    <source>
        <dbReference type="ARBA" id="ARBA00022729"/>
    </source>
</evidence>
<evidence type="ECO:0000256" key="2">
    <source>
        <dbReference type="ARBA" id="ARBA00007613"/>
    </source>
</evidence>
<dbReference type="RefSeq" id="WP_163459389.1">
    <property type="nucleotide sequence ID" value="NZ_JAAGOH010000033.1"/>
</dbReference>
<keyword evidence="4 9" id="KW-0812">Transmembrane</keyword>
<organism evidence="10 11">
    <name type="scientific">Ideonella livida</name>
    <dbReference type="NCBI Taxonomy" id="2707176"/>
    <lineage>
        <taxon>Bacteria</taxon>
        <taxon>Pseudomonadati</taxon>
        <taxon>Pseudomonadota</taxon>
        <taxon>Betaproteobacteria</taxon>
        <taxon>Burkholderiales</taxon>
        <taxon>Sphaerotilaceae</taxon>
        <taxon>Ideonella</taxon>
    </lineage>
</organism>
<evidence type="ECO:0000313" key="10">
    <source>
        <dbReference type="EMBL" id="NDY93351.1"/>
    </source>
</evidence>
<comment type="similarity">
    <text evidence="2 9">Belongs to the outer membrane factor (OMF) (TC 1.B.17) family.</text>
</comment>
<keyword evidence="3 9" id="KW-1134">Transmembrane beta strand</keyword>
<dbReference type="SUPFAM" id="SSF56954">
    <property type="entry name" value="Outer membrane efflux proteins (OEP)"/>
    <property type="match status" value="1"/>
</dbReference>
<keyword evidence="7 9" id="KW-0564">Palmitate</keyword>
<evidence type="ECO:0000256" key="6">
    <source>
        <dbReference type="ARBA" id="ARBA00023136"/>
    </source>
</evidence>
<dbReference type="EMBL" id="JAAGOH010000033">
    <property type="protein sequence ID" value="NDY93351.1"/>
    <property type="molecule type" value="Genomic_DNA"/>
</dbReference>
<comment type="caution">
    <text evidence="10">The sequence shown here is derived from an EMBL/GenBank/DDBJ whole genome shotgun (WGS) entry which is preliminary data.</text>
</comment>
<keyword evidence="5 9" id="KW-0732">Signal</keyword>
<dbReference type="GO" id="GO:0015562">
    <property type="term" value="F:efflux transmembrane transporter activity"/>
    <property type="evidence" value="ECO:0007669"/>
    <property type="project" value="InterPro"/>
</dbReference>
<dbReference type="Pfam" id="PF02321">
    <property type="entry name" value="OEP"/>
    <property type="match status" value="2"/>
</dbReference>
<evidence type="ECO:0000256" key="8">
    <source>
        <dbReference type="ARBA" id="ARBA00023288"/>
    </source>
</evidence>
<dbReference type="NCBIfam" id="TIGR01845">
    <property type="entry name" value="outer_NodT"/>
    <property type="match status" value="1"/>
</dbReference>
<reference evidence="10 11" key="1">
    <citation type="submission" date="2020-02" db="EMBL/GenBank/DDBJ databases">
        <title>Ideonella bacterium strain TBM-1.</title>
        <authorList>
            <person name="Chen W.-M."/>
        </authorList>
    </citation>
    <scope>NUCLEOTIDE SEQUENCE [LARGE SCALE GENOMIC DNA]</scope>
    <source>
        <strain evidence="10 11">TBM-1</strain>
    </source>
</reference>
<dbReference type="InterPro" id="IPR003423">
    <property type="entry name" value="OMP_efflux"/>
</dbReference>
<dbReference type="AlphaFoldDB" id="A0A7C9PKC2"/>
<evidence type="ECO:0000256" key="7">
    <source>
        <dbReference type="ARBA" id="ARBA00023139"/>
    </source>
</evidence>
<keyword evidence="8 9" id="KW-0449">Lipoprotein</keyword>
<dbReference type="Gene3D" id="1.20.1600.10">
    <property type="entry name" value="Outer membrane efflux proteins (OEP)"/>
    <property type="match status" value="1"/>
</dbReference>
<accession>A0A7C9PKC2</accession>
<name>A0A7C9PKC2_9BURK</name>
<feature type="chain" id="PRO_5029033767" evidence="9">
    <location>
        <begin position="22"/>
        <end position="473"/>
    </location>
</feature>
<dbReference type="Gene3D" id="2.20.200.10">
    <property type="entry name" value="Outer membrane efflux proteins (OEP)"/>
    <property type="match status" value="1"/>
</dbReference>
<feature type="signal peptide" evidence="9">
    <location>
        <begin position="1"/>
        <end position="21"/>
    </location>
</feature>
<dbReference type="Proteomes" id="UP000484255">
    <property type="component" value="Unassembled WGS sequence"/>
</dbReference>
<keyword evidence="11" id="KW-1185">Reference proteome</keyword>
<dbReference type="PANTHER" id="PTHR30203">
    <property type="entry name" value="OUTER MEMBRANE CATION EFFLUX PROTEIN"/>
    <property type="match status" value="1"/>
</dbReference>
<dbReference type="PANTHER" id="PTHR30203:SF20">
    <property type="entry name" value="MULTIDRUG RESISTANCE OUTER MEMBRANE PROTEIN MDTP-RELATED"/>
    <property type="match status" value="1"/>
</dbReference>